<sequence>MRTMGEQGHVGPVVIQPRSIAAAWRAKHSRGAAARYCAGATLLRLSWEEGERAPDYLIDLRQLPELQGLAWDGAACTIGAGLTLAECLRDGELSRRLPALAAAMRGVAAAGVRTLATIGGNAAGGGDLLIPLLACDAELLYYDGGEQAEALPATRAADRLGGAGGAALLCGLRVPLAALGTDRSGPLGSLWYGTDAEDARCAGARAGENTEVASAAARTGPEAAATAAATAAAVAASGLAGAADGGRGFDRYAKLGRREAFAPAQVAVALNGRLTRDGTLRELRIAAGGAGGVPQRMTEAERLARGERCDEALLRRIGEAVAEACALPDDPFAGAGYKRRAAASLVVSELWEEVCACW</sequence>
<dbReference type="PROSITE" id="PS51387">
    <property type="entry name" value="FAD_PCMH"/>
    <property type="match status" value="1"/>
</dbReference>
<keyword evidence="1" id="KW-0285">Flavoprotein</keyword>
<dbReference type="Proteomes" id="UP000621560">
    <property type="component" value="Unassembled WGS sequence"/>
</dbReference>
<evidence type="ECO:0000313" key="6">
    <source>
        <dbReference type="Proteomes" id="UP000621560"/>
    </source>
</evidence>
<comment type="caution">
    <text evidence="5">The sequence shown here is derived from an EMBL/GenBank/DDBJ whole genome shotgun (WGS) entry which is preliminary data.</text>
</comment>
<reference evidence="5" key="1">
    <citation type="submission" date="2020-09" db="EMBL/GenBank/DDBJ databases">
        <title>A novel bacterium of genus Paenibacillus, isolated from South China Sea.</title>
        <authorList>
            <person name="Huang H."/>
            <person name="Mo K."/>
            <person name="Hu Y."/>
        </authorList>
    </citation>
    <scope>NUCLEOTIDE SEQUENCE</scope>
    <source>
        <strain evidence="5">IB182496</strain>
    </source>
</reference>
<dbReference type="AlphaFoldDB" id="A0A927BR13"/>
<gene>
    <name evidence="5" type="ORF">IDH44_02885</name>
</gene>
<dbReference type="InterPro" id="IPR016166">
    <property type="entry name" value="FAD-bd_PCMH"/>
</dbReference>
<feature type="domain" description="FAD-binding PCMH-type" evidence="4">
    <location>
        <begin position="7"/>
        <end position="179"/>
    </location>
</feature>
<dbReference type="Gene3D" id="3.30.465.10">
    <property type="match status" value="1"/>
</dbReference>
<evidence type="ECO:0000256" key="3">
    <source>
        <dbReference type="ARBA" id="ARBA00023002"/>
    </source>
</evidence>
<dbReference type="RefSeq" id="WP_190914521.1">
    <property type="nucleotide sequence ID" value="NZ_JACXIZ010000008.1"/>
</dbReference>
<dbReference type="EMBL" id="JACXIZ010000008">
    <property type="protein sequence ID" value="MBD2844120.1"/>
    <property type="molecule type" value="Genomic_DNA"/>
</dbReference>
<dbReference type="Gene3D" id="3.30.390.50">
    <property type="entry name" value="CO dehydrogenase flavoprotein, C-terminal domain"/>
    <property type="match status" value="1"/>
</dbReference>
<protein>
    <submittedName>
        <fullName evidence="5">FAD binding domain-containing protein</fullName>
    </submittedName>
</protein>
<dbReference type="Pfam" id="PF00941">
    <property type="entry name" value="FAD_binding_5"/>
    <property type="match status" value="1"/>
</dbReference>
<dbReference type="InterPro" id="IPR051312">
    <property type="entry name" value="Diverse_Substr_Oxidored"/>
</dbReference>
<dbReference type="GO" id="GO:0016491">
    <property type="term" value="F:oxidoreductase activity"/>
    <property type="evidence" value="ECO:0007669"/>
    <property type="project" value="UniProtKB-KW"/>
</dbReference>
<dbReference type="GO" id="GO:0071949">
    <property type="term" value="F:FAD binding"/>
    <property type="evidence" value="ECO:0007669"/>
    <property type="project" value="InterPro"/>
</dbReference>
<dbReference type="InterPro" id="IPR016169">
    <property type="entry name" value="FAD-bd_PCMH_sub2"/>
</dbReference>
<dbReference type="PANTHER" id="PTHR42659:SF2">
    <property type="entry name" value="XANTHINE DEHYDROGENASE SUBUNIT C-RELATED"/>
    <property type="match status" value="1"/>
</dbReference>
<evidence type="ECO:0000259" key="4">
    <source>
        <dbReference type="PROSITE" id="PS51387"/>
    </source>
</evidence>
<proteinExistence type="predicted"/>
<dbReference type="Pfam" id="PF03450">
    <property type="entry name" value="CO_deh_flav_C"/>
    <property type="match status" value="1"/>
</dbReference>
<evidence type="ECO:0000256" key="1">
    <source>
        <dbReference type="ARBA" id="ARBA00022630"/>
    </source>
</evidence>
<name>A0A927BR13_9BACL</name>
<accession>A0A927BR13</accession>
<dbReference type="SMART" id="SM01092">
    <property type="entry name" value="CO_deh_flav_C"/>
    <property type="match status" value="1"/>
</dbReference>
<dbReference type="InterPro" id="IPR002346">
    <property type="entry name" value="Mopterin_DH_FAD-bd"/>
</dbReference>
<keyword evidence="6" id="KW-1185">Reference proteome</keyword>
<evidence type="ECO:0000313" key="5">
    <source>
        <dbReference type="EMBL" id="MBD2844120.1"/>
    </source>
</evidence>
<keyword evidence="2" id="KW-0274">FAD</keyword>
<dbReference type="SUPFAM" id="SSF56176">
    <property type="entry name" value="FAD-binding/transporter-associated domain-like"/>
    <property type="match status" value="1"/>
</dbReference>
<keyword evidence="3" id="KW-0560">Oxidoreductase</keyword>
<dbReference type="InterPro" id="IPR036318">
    <property type="entry name" value="FAD-bd_PCMH-like_sf"/>
</dbReference>
<dbReference type="InterPro" id="IPR036683">
    <property type="entry name" value="CO_DH_flav_C_dom_sf"/>
</dbReference>
<dbReference type="InterPro" id="IPR005107">
    <property type="entry name" value="CO_DH_flav_C"/>
</dbReference>
<dbReference type="PANTHER" id="PTHR42659">
    <property type="entry name" value="XANTHINE DEHYDROGENASE SUBUNIT C-RELATED"/>
    <property type="match status" value="1"/>
</dbReference>
<dbReference type="SUPFAM" id="SSF55447">
    <property type="entry name" value="CO dehydrogenase flavoprotein C-terminal domain-like"/>
    <property type="match status" value="1"/>
</dbReference>
<organism evidence="5 6">
    <name type="scientific">Paenibacillus sabuli</name>
    <dbReference type="NCBI Taxonomy" id="2772509"/>
    <lineage>
        <taxon>Bacteria</taxon>
        <taxon>Bacillati</taxon>
        <taxon>Bacillota</taxon>
        <taxon>Bacilli</taxon>
        <taxon>Bacillales</taxon>
        <taxon>Paenibacillaceae</taxon>
        <taxon>Paenibacillus</taxon>
    </lineage>
</organism>
<evidence type="ECO:0000256" key="2">
    <source>
        <dbReference type="ARBA" id="ARBA00022827"/>
    </source>
</evidence>